<accession>A0A834JYS5</accession>
<dbReference type="AlphaFoldDB" id="A0A834JYS5"/>
<name>A0A834JYS5_VESPE</name>
<evidence type="ECO:0000313" key="3">
    <source>
        <dbReference type="Proteomes" id="UP000600918"/>
    </source>
</evidence>
<keyword evidence="1" id="KW-1133">Transmembrane helix</keyword>
<dbReference type="EMBL" id="JACSDY010000020">
    <property type="protein sequence ID" value="KAF7397133.1"/>
    <property type="molecule type" value="Genomic_DNA"/>
</dbReference>
<gene>
    <name evidence="2" type="ORF">H0235_016670</name>
</gene>
<evidence type="ECO:0000256" key="1">
    <source>
        <dbReference type="SAM" id="Phobius"/>
    </source>
</evidence>
<sequence>MKHRVLIITCARRNSLLYCNNSRGKNTIFFEKIQLFANLVLLPLFLAKIGILYLSGNFLSVLAKQHTPYRLLLTTNFSQDLRMSHVAAKFGPRLLINKSKNYRVET</sequence>
<proteinExistence type="predicted"/>
<organism evidence="2 3">
    <name type="scientific">Vespula pensylvanica</name>
    <name type="common">Western yellow jacket</name>
    <name type="synonym">Wasp</name>
    <dbReference type="NCBI Taxonomy" id="30213"/>
    <lineage>
        <taxon>Eukaryota</taxon>
        <taxon>Metazoa</taxon>
        <taxon>Ecdysozoa</taxon>
        <taxon>Arthropoda</taxon>
        <taxon>Hexapoda</taxon>
        <taxon>Insecta</taxon>
        <taxon>Pterygota</taxon>
        <taxon>Neoptera</taxon>
        <taxon>Endopterygota</taxon>
        <taxon>Hymenoptera</taxon>
        <taxon>Apocrita</taxon>
        <taxon>Aculeata</taxon>
        <taxon>Vespoidea</taxon>
        <taxon>Vespidae</taxon>
        <taxon>Vespinae</taxon>
        <taxon>Vespula</taxon>
    </lineage>
</organism>
<evidence type="ECO:0000313" key="2">
    <source>
        <dbReference type="EMBL" id="KAF7397133.1"/>
    </source>
</evidence>
<feature type="transmembrane region" description="Helical" evidence="1">
    <location>
        <begin position="35"/>
        <end position="54"/>
    </location>
</feature>
<keyword evidence="3" id="KW-1185">Reference proteome</keyword>
<dbReference type="Proteomes" id="UP000600918">
    <property type="component" value="Unassembled WGS sequence"/>
</dbReference>
<keyword evidence="1" id="KW-0812">Transmembrane</keyword>
<comment type="caution">
    <text evidence="2">The sequence shown here is derived from an EMBL/GenBank/DDBJ whole genome shotgun (WGS) entry which is preliminary data.</text>
</comment>
<reference evidence="2" key="1">
    <citation type="journal article" date="2020" name="G3 (Bethesda)">
        <title>High-Quality Assemblies for Three Invasive Social Wasps from the &lt;i&gt;Vespula&lt;/i&gt; Genus.</title>
        <authorList>
            <person name="Harrop T.W.R."/>
            <person name="Guhlin J."/>
            <person name="McLaughlin G.M."/>
            <person name="Permina E."/>
            <person name="Stockwell P."/>
            <person name="Gilligan J."/>
            <person name="Le Lec M.F."/>
            <person name="Gruber M.A.M."/>
            <person name="Quinn O."/>
            <person name="Lovegrove M."/>
            <person name="Duncan E.J."/>
            <person name="Remnant E.J."/>
            <person name="Van Eeckhoven J."/>
            <person name="Graham B."/>
            <person name="Knapp R.A."/>
            <person name="Langford K.W."/>
            <person name="Kronenberg Z."/>
            <person name="Press M.O."/>
            <person name="Eacker S.M."/>
            <person name="Wilson-Rankin E.E."/>
            <person name="Purcell J."/>
            <person name="Lester P.J."/>
            <person name="Dearden P.K."/>
        </authorList>
    </citation>
    <scope>NUCLEOTIDE SEQUENCE</scope>
    <source>
        <strain evidence="2">Volc-1</strain>
    </source>
</reference>
<keyword evidence="1" id="KW-0472">Membrane</keyword>
<protein>
    <submittedName>
        <fullName evidence="2">Uncharacterized protein</fullName>
    </submittedName>
</protein>